<reference evidence="1 2" key="1">
    <citation type="journal article" date="2022" name="Genome Biol. Evol.">
        <title>The Spruce Budworm Genome: Reconstructing the Evolutionary History of Antifreeze Proteins.</title>
        <authorList>
            <person name="Beliveau C."/>
            <person name="Gagne P."/>
            <person name="Picq S."/>
            <person name="Vernygora O."/>
            <person name="Keeling C.I."/>
            <person name="Pinkney K."/>
            <person name="Doucet D."/>
            <person name="Wen F."/>
            <person name="Johnston J.S."/>
            <person name="Maaroufi H."/>
            <person name="Boyle B."/>
            <person name="Laroche J."/>
            <person name="Dewar K."/>
            <person name="Juretic N."/>
            <person name="Blackburn G."/>
            <person name="Nisole A."/>
            <person name="Brunet B."/>
            <person name="Brandao M."/>
            <person name="Lumley L."/>
            <person name="Duan J."/>
            <person name="Quan G."/>
            <person name="Lucarotti C.J."/>
            <person name="Roe A.D."/>
            <person name="Sperling F.A.H."/>
            <person name="Levesque R.C."/>
            <person name="Cusson M."/>
        </authorList>
    </citation>
    <scope>NUCLEOTIDE SEQUENCE [LARGE SCALE GENOMIC DNA]</scope>
    <source>
        <strain evidence="1">Glfc:IPQL:Cfum</strain>
    </source>
</reference>
<gene>
    <name evidence="1" type="ORF">MSG28_010282</name>
</gene>
<organism evidence="1 2">
    <name type="scientific">Choristoneura fumiferana</name>
    <name type="common">Spruce budworm moth</name>
    <name type="synonym">Archips fumiferana</name>
    <dbReference type="NCBI Taxonomy" id="7141"/>
    <lineage>
        <taxon>Eukaryota</taxon>
        <taxon>Metazoa</taxon>
        <taxon>Ecdysozoa</taxon>
        <taxon>Arthropoda</taxon>
        <taxon>Hexapoda</taxon>
        <taxon>Insecta</taxon>
        <taxon>Pterygota</taxon>
        <taxon>Neoptera</taxon>
        <taxon>Endopterygota</taxon>
        <taxon>Lepidoptera</taxon>
        <taxon>Glossata</taxon>
        <taxon>Ditrysia</taxon>
        <taxon>Tortricoidea</taxon>
        <taxon>Tortricidae</taxon>
        <taxon>Tortricinae</taxon>
        <taxon>Choristoneura</taxon>
    </lineage>
</organism>
<keyword evidence="2" id="KW-1185">Reference proteome</keyword>
<dbReference type="Proteomes" id="UP001064048">
    <property type="component" value="Chromosome 17"/>
</dbReference>
<accession>A0ACC0KKQ2</accession>
<dbReference type="EMBL" id="CM046117">
    <property type="protein sequence ID" value="KAI8436827.1"/>
    <property type="molecule type" value="Genomic_DNA"/>
</dbReference>
<sequence length="221" mass="24626">MLSSLIKEHQAKQAAKRVVQEQKRKACITAANDLTQALVDHLNVGLSNHINQLATKLRHRKHALLQTEEAQCPCSTKIEEKANGGGSQVNAVAQAYLNQKKLDAEAKSLHQGAINFSKQTQQWLALVENFSSALKEIGDVENWARSIENDMKIARTGNHDWFVLRRARALEAHWLTFECARLTSHAKQPTGKMPRALLELKLIQNKTVIEDPSVAIAATKV</sequence>
<name>A0ACC0KKQ2_CHOFU</name>
<evidence type="ECO:0000313" key="1">
    <source>
        <dbReference type="EMBL" id="KAI8436827.1"/>
    </source>
</evidence>
<protein>
    <submittedName>
        <fullName evidence="1">Uncharacterized protein</fullName>
    </submittedName>
</protein>
<evidence type="ECO:0000313" key="2">
    <source>
        <dbReference type="Proteomes" id="UP001064048"/>
    </source>
</evidence>
<proteinExistence type="predicted"/>
<comment type="caution">
    <text evidence="1">The sequence shown here is derived from an EMBL/GenBank/DDBJ whole genome shotgun (WGS) entry which is preliminary data.</text>
</comment>